<comment type="subunit">
    <text evidence="10">The complex is composed of two ATP-binding proteins (GltL), two transmembrane proteins (GltJ and GltK) and a solute-binding protein (GltI).</text>
</comment>
<dbReference type="CDD" id="cd06261">
    <property type="entry name" value="TM_PBP2"/>
    <property type="match status" value="1"/>
</dbReference>
<dbReference type="FunFam" id="1.10.3720.10:FF:000006">
    <property type="entry name" value="Glutamate/aspartate ABC transporter, permease protein GltK"/>
    <property type="match status" value="1"/>
</dbReference>
<sequence length="262" mass="28586">MLEHIGVVFDPGFFLKFVFSPSPALLKGLVATVMAAAISQCLGTVIGLVLGIASMSPSRIARGFNQVYIWFFRGTPVLVQLVLIYFGLPYLVGFDLFPSVMHFGPLAFSGALTAGIIAFGMHEGAYMSEITRASITSIPRGQWEAAQAYGMSPGLTMRRIILPQTLPLLVPALGNQFNNMLKTTSLLSVIGVAEMFRVAEQMQAATFMTFEVYLGVSVYYLALTGLWTVAQHFIEKRMSRHLRQGSRGTIKAVKATLPDTAH</sequence>
<evidence type="ECO:0000256" key="11">
    <source>
        <dbReference type="ARBA" id="ARBA00073645"/>
    </source>
</evidence>
<evidence type="ECO:0000256" key="7">
    <source>
        <dbReference type="ARBA" id="ARBA00022989"/>
    </source>
</evidence>
<dbReference type="Gene3D" id="1.10.3720.10">
    <property type="entry name" value="MetI-like"/>
    <property type="match status" value="1"/>
</dbReference>
<evidence type="ECO:0000256" key="4">
    <source>
        <dbReference type="ARBA" id="ARBA00022475"/>
    </source>
</evidence>
<proteinExistence type="inferred from homology"/>
<feature type="transmembrane region" description="Helical" evidence="12">
    <location>
        <begin position="100"/>
        <end position="121"/>
    </location>
</feature>
<name>A0A158FQG0_CABSO</name>
<dbReference type="InterPro" id="IPR010065">
    <property type="entry name" value="AA_ABC_transptr_permease_3TM"/>
</dbReference>
<evidence type="ECO:0000256" key="2">
    <source>
        <dbReference type="ARBA" id="ARBA00010072"/>
    </source>
</evidence>
<evidence type="ECO:0000256" key="8">
    <source>
        <dbReference type="ARBA" id="ARBA00023136"/>
    </source>
</evidence>
<dbReference type="Pfam" id="PF00528">
    <property type="entry name" value="BPD_transp_1"/>
    <property type="match status" value="1"/>
</dbReference>
<dbReference type="PANTHER" id="PTHR30614">
    <property type="entry name" value="MEMBRANE COMPONENT OF AMINO ACID ABC TRANSPORTER"/>
    <property type="match status" value="1"/>
</dbReference>
<keyword evidence="6" id="KW-0029">Amino-acid transport</keyword>
<dbReference type="EMBL" id="FCOC02000003">
    <property type="protein sequence ID" value="SAL22042.1"/>
    <property type="molecule type" value="Genomic_DNA"/>
</dbReference>
<dbReference type="PROSITE" id="PS50928">
    <property type="entry name" value="ABC_TM1"/>
    <property type="match status" value="1"/>
</dbReference>
<evidence type="ECO:0000256" key="9">
    <source>
        <dbReference type="ARBA" id="ARBA00060298"/>
    </source>
</evidence>
<keyword evidence="4" id="KW-1003">Cell membrane</keyword>
<evidence type="ECO:0000256" key="5">
    <source>
        <dbReference type="ARBA" id="ARBA00022692"/>
    </source>
</evidence>
<feature type="transmembrane region" description="Helical" evidence="12">
    <location>
        <begin position="67"/>
        <end position="88"/>
    </location>
</feature>
<feature type="transmembrane region" description="Helical" evidence="12">
    <location>
        <begin position="212"/>
        <end position="234"/>
    </location>
</feature>
<accession>A0A158FQG0</accession>
<keyword evidence="3 12" id="KW-0813">Transport</keyword>
<evidence type="ECO:0000313" key="14">
    <source>
        <dbReference type="EMBL" id="SAL22042.1"/>
    </source>
</evidence>
<feature type="transmembrane region" description="Helical" evidence="12">
    <location>
        <begin position="29"/>
        <end position="55"/>
    </location>
</feature>
<reference evidence="14 15" key="1">
    <citation type="submission" date="2016-01" db="EMBL/GenBank/DDBJ databases">
        <authorList>
            <person name="Oliw E.H."/>
        </authorList>
    </citation>
    <scope>NUCLEOTIDE SEQUENCE [LARGE SCALE GENOMIC DNA]</scope>
    <source>
        <strain evidence="14">LMG 22029</strain>
    </source>
</reference>
<evidence type="ECO:0000256" key="10">
    <source>
        <dbReference type="ARBA" id="ARBA00062718"/>
    </source>
</evidence>
<evidence type="ECO:0000259" key="13">
    <source>
        <dbReference type="PROSITE" id="PS50928"/>
    </source>
</evidence>
<evidence type="ECO:0000256" key="6">
    <source>
        <dbReference type="ARBA" id="ARBA00022970"/>
    </source>
</evidence>
<organism evidence="14 15">
    <name type="scientific">Caballeronia sordidicola</name>
    <name type="common">Burkholderia sordidicola</name>
    <dbReference type="NCBI Taxonomy" id="196367"/>
    <lineage>
        <taxon>Bacteria</taxon>
        <taxon>Pseudomonadati</taxon>
        <taxon>Pseudomonadota</taxon>
        <taxon>Betaproteobacteria</taxon>
        <taxon>Burkholderiales</taxon>
        <taxon>Burkholderiaceae</taxon>
        <taxon>Caballeronia</taxon>
    </lineage>
</organism>
<dbReference type="AlphaFoldDB" id="A0A158FQG0"/>
<dbReference type="InterPro" id="IPR043429">
    <property type="entry name" value="ArtM/GltK/GlnP/TcyL/YhdX-like"/>
</dbReference>
<keyword evidence="5 12" id="KW-0812">Transmembrane</keyword>
<keyword evidence="8 12" id="KW-0472">Membrane</keyword>
<evidence type="ECO:0000313" key="15">
    <source>
        <dbReference type="Proteomes" id="UP000054893"/>
    </source>
</evidence>
<dbReference type="InterPro" id="IPR000515">
    <property type="entry name" value="MetI-like"/>
</dbReference>
<dbReference type="OrthoDB" id="7026155at2"/>
<comment type="similarity">
    <text evidence="2">Belongs to the binding-protein-dependent transport system permease family. HisMQ subfamily.</text>
</comment>
<dbReference type="SUPFAM" id="SSF161098">
    <property type="entry name" value="MetI-like"/>
    <property type="match status" value="1"/>
</dbReference>
<feature type="domain" description="ABC transmembrane type-1" evidence="13">
    <location>
        <begin position="29"/>
        <end position="231"/>
    </location>
</feature>
<dbReference type="GO" id="GO:0022857">
    <property type="term" value="F:transmembrane transporter activity"/>
    <property type="evidence" value="ECO:0007669"/>
    <property type="project" value="InterPro"/>
</dbReference>
<gene>
    <name evidence="14" type="ORF">AWB64_01658</name>
</gene>
<comment type="function">
    <text evidence="9">Part of the ABC transporter complex GltIJKL involved in glutamate and aspartate uptake. Probably responsible for the translocation of the substrate across the membrane.</text>
</comment>
<keyword evidence="7 12" id="KW-1133">Transmembrane helix</keyword>
<dbReference type="NCBIfam" id="TIGR01726">
    <property type="entry name" value="HEQRo_perm_3TM"/>
    <property type="match status" value="1"/>
</dbReference>
<dbReference type="Proteomes" id="UP000054893">
    <property type="component" value="Unassembled WGS sequence"/>
</dbReference>
<evidence type="ECO:0000256" key="1">
    <source>
        <dbReference type="ARBA" id="ARBA00004429"/>
    </source>
</evidence>
<dbReference type="GO" id="GO:0006865">
    <property type="term" value="P:amino acid transport"/>
    <property type="evidence" value="ECO:0007669"/>
    <property type="project" value="UniProtKB-KW"/>
</dbReference>
<protein>
    <recommendedName>
        <fullName evidence="11">Glutamate/aspartate import permease protein GltK</fullName>
    </recommendedName>
</protein>
<dbReference type="PANTHER" id="PTHR30614:SF0">
    <property type="entry name" value="L-CYSTINE TRANSPORT SYSTEM PERMEASE PROTEIN TCYL"/>
    <property type="match status" value="1"/>
</dbReference>
<dbReference type="InterPro" id="IPR035906">
    <property type="entry name" value="MetI-like_sf"/>
</dbReference>
<dbReference type="GO" id="GO:0043190">
    <property type="term" value="C:ATP-binding cassette (ABC) transporter complex"/>
    <property type="evidence" value="ECO:0007669"/>
    <property type="project" value="InterPro"/>
</dbReference>
<evidence type="ECO:0000256" key="12">
    <source>
        <dbReference type="RuleBase" id="RU363032"/>
    </source>
</evidence>
<dbReference type="RefSeq" id="WP_060818178.1">
    <property type="nucleotide sequence ID" value="NZ_FCOC02000003.1"/>
</dbReference>
<comment type="subcellular location">
    <subcellularLocation>
        <location evidence="1">Cell inner membrane</location>
        <topology evidence="1">Multi-pass membrane protein</topology>
    </subcellularLocation>
    <subcellularLocation>
        <location evidence="12">Cell membrane</location>
        <topology evidence="12">Multi-pass membrane protein</topology>
    </subcellularLocation>
</comment>
<evidence type="ECO:0000256" key="3">
    <source>
        <dbReference type="ARBA" id="ARBA00022448"/>
    </source>
</evidence>